<dbReference type="EMBL" id="JBGOSP010000001">
    <property type="protein sequence ID" value="MFA3835026.1"/>
    <property type="molecule type" value="Genomic_DNA"/>
</dbReference>
<evidence type="ECO:0000313" key="1">
    <source>
        <dbReference type="EMBL" id="MFA3835026.1"/>
    </source>
</evidence>
<accession>A0ABV4S9B7</accession>
<organism evidence="1 2">
    <name type="scientific">Streptomyces aureus</name>
    <dbReference type="NCBI Taxonomy" id="193461"/>
    <lineage>
        <taxon>Bacteria</taxon>
        <taxon>Bacillati</taxon>
        <taxon>Actinomycetota</taxon>
        <taxon>Actinomycetes</taxon>
        <taxon>Kitasatosporales</taxon>
        <taxon>Streptomycetaceae</taxon>
        <taxon>Streptomyces</taxon>
    </lineage>
</organism>
<dbReference type="Pfam" id="PF20062">
    <property type="entry name" value="DUF6461"/>
    <property type="match status" value="1"/>
</dbReference>
<gene>
    <name evidence="1" type="ORF">ACEG43_02315</name>
</gene>
<sequence length="210" mass="22819">MSDGIGWIAREEIAWAGYCITLARGLEPGELVTRLARDAAPAPLGECTGYDLNTQLVDRERALHRSDSIAVRYGAIGDLAFAVADGYWPGEVNTGPLLAGSKGGAHVFRLYHESQNPKLPPPEFTYFHDGDYMCGFDMHMHTWSHEITGSRPDLVSAALQAGGVPDEDRQDVAHAKSLAVVEEQFQLTLPKELVLHGKLPAALIRGQESA</sequence>
<dbReference type="Proteomes" id="UP001571476">
    <property type="component" value="Unassembled WGS sequence"/>
</dbReference>
<reference evidence="1 2" key="1">
    <citation type="submission" date="2024-08" db="EMBL/GenBank/DDBJ databases">
        <title>Genome sequence of Streptomyces aureus CACIA-1.46HGO.</title>
        <authorList>
            <person name="Evangelista-Martinez Z."/>
        </authorList>
    </citation>
    <scope>NUCLEOTIDE SEQUENCE [LARGE SCALE GENOMIC DNA]</scope>
    <source>
        <strain evidence="1 2">CACIA-1.46HGO</strain>
    </source>
</reference>
<proteinExistence type="predicted"/>
<name>A0ABV4S9B7_9ACTN</name>
<dbReference type="InterPro" id="IPR045592">
    <property type="entry name" value="DUF6461"/>
</dbReference>
<keyword evidence="2" id="KW-1185">Reference proteome</keyword>
<evidence type="ECO:0000313" key="2">
    <source>
        <dbReference type="Proteomes" id="UP001571476"/>
    </source>
</evidence>
<protein>
    <submittedName>
        <fullName evidence="1">DUF6461 domain-containing protein</fullName>
    </submittedName>
</protein>
<comment type="caution">
    <text evidence="1">The sequence shown here is derived from an EMBL/GenBank/DDBJ whole genome shotgun (WGS) entry which is preliminary data.</text>
</comment>
<dbReference type="RefSeq" id="WP_372561073.1">
    <property type="nucleotide sequence ID" value="NZ_JBGOSP010000001.1"/>
</dbReference>